<dbReference type="Gene3D" id="3.10.10.10">
    <property type="entry name" value="HIV Type 1 Reverse Transcriptase, subunit A, domain 1"/>
    <property type="match status" value="1"/>
</dbReference>
<dbReference type="SUPFAM" id="SSF56672">
    <property type="entry name" value="DNA/RNA polymerases"/>
    <property type="match status" value="1"/>
</dbReference>
<accession>A0A183TBE2</accession>
<dbReference type="AlphaFoldDB" id="A0A183TBE2"/>
<dbReference type="Gene3D" id="3.30.70.270">
    <property type="match status" value="2"/>
</dbReference>
<dbReference type="Proteomes" id="UP000275846">
    <property type="component" value="Unassembled WGS sequence"/>
</dbReference>
<dbReference type="InterPro" id="IPR050951">
    <property type="entry name" value="Retrovirus_Pol_polyprotein"/>
</dbReference>
<reference evidence="4" key="1">
    <citation type="submission" date="2016-06" db="UniProtKB">
        <authorList>
            <consortium name="WormBaseParasite"/>
        </authorList>
    </citation>
    <scope>IDENTIFICATION</scope>
</reference>
<dbReference type="FunFam" id="3.30.70.270:FF:000003">
    <property type="entry name" value="Transposon Ty3-G Gag-Pol polyprotein"/>
    <property type="match status" value="1"/>
</dbReference>
<evidence type="ECO:0000313" key="2">
    <source>
        <dbReference type="EMBL" id="VDM00176.1"/>
    </source>
</evidence>
<dbReference type="Pfam" id="PF00078">
    <property type="entry name" value="RVT_1"/>
    <property type="match status" value="1"/>
</dbReference>
<proteinExistence type="predicted"/>
<dbReference type="EMBL" id="UYSU01038377">
    <property type="protein sequence ID" value="VDM00176.1"/>
    <property type="molecule type" value="Genomic_DNA"/>
</dbReference>
<dbReference type="WBParaSite" id="SSLN_0001431101-mRNA-1">
    <property type="protein sequence ID" value="SSLN_0001431101-mRNA-1"/>
    <property type="gene ID" value="SSLN_0001431101"/>
</dbReference>
<sequence length="233" mass="26553">MSAASAIVEQPGSSLATTSVHAITHTKSMSLHKSRDSTHRKPPTTCWQCGDLAFHSVHSRSTFIRNDISEGLTINTHRGLFQFTRLPFRVQIAPIIFQKTMDTMLTGTKGATTYLNDIIVTGSNPDELIQRLETVLSQIQDYGFRLCLDKCNFFMPTVKYLGFIIDQDGRHPDLDNKDFIKEMPPPKDVNSLRVFLSLMSHCGSFLPDMHRLRPPMNKLLKKDVKWIWSRECQ</sequence>
<protein>
    <submittedName>
        <fullName evidence="4">Reverse transcriptase domain-containing protein</fullName>
    </submittedName>
</protein>
<dbReference type="InterPro" id="IPR043502">
    <property type="entry name" value="DNA/RNA_pol_sf"/>
</dbReference>
<feature type="domain" description="Reverse transcriptase" evidence="1">
    <location>
        <begin position="64"/>
        <end position="165"/>
    </location>
</feature>
<dbReference type="InterPro" id="IPR000477">
    <property type="entry name" value="RT_dom"/>
</dbReference>
<dbReference type="CDD" id="cd01647">
    <property type="entry name" value="RT_LTR"/>
    <property type="match status" value="1"/>
</dbReference>
<name>A0A183TBE2_SCHSO</name>
<evidence type="ECO:0000313" key="3">
    <source>
        <dbReference type="Proteomes" id="UP000275846"/>
    </source>
</evidence>
<dbReference type="PANTHER" id="PTHR37984">
    <property type="entry name" value="PROTEIN CBG26694"/>
    <property type="match status" value="1"/>
</dbReference>
<dbReference type="PANTHER" id="PTHR37984:SF5">
    <property type="entry name" value="PROTEIN NYNRIN-LIKE"/>
    <property type="match status" value="1"/>
</dbReference>
<dbReference type="OrthoDB" id="6118485at2759"/>
<organism evidence="4">
    <name type="scientific">Schistocephalus solidus</name>
    <name type="common">Tapeworm</name>
    <dbReference type="NCBI Taxonomy" id="70667"/>
    <lineage>
        <taxon>Eukaryota</taxon>
        <taxon>Metazoa</taxon>
        <taxon>Spiralia</taxon>
        <taxon>Lophotrochozoa</taxon>
        <taxon>Platyhelminthes</taxon>
        <taxon>Cestoda</taxon>
        <taxon>Eucestoda</taxon>
        <taxon>Diphyllobothriidea</taxon>
        <taxon>Diphyllobothriidae</taxon>
        <taxon>Schistocephalus</taxon>
    </lineage>
</organism>
<gene>
    <name evidence="2" type="ORF">SSLN_LOCUS13790</name>
</gene>
<dbReference type="InterPro" id="IPR043128">
    <property type="entry name" value="Rev_trsase/Diguanyl_cyclase"/>
</dbReference>
<keyword evidence="3" id="KW-1185">Reference proteome</keyword>
<evidence type="ECO:0000313" key="4">
    <source>
        <dbReference type="WBParaSite" id="SSLN_0001431101-mRNA-1"/>
    </source>
</evidence>
<evidence type="ECO:0000259" key="1">
    <source>
        <dbReference type="Pfam" id="PF00078"/>
    </source>
</evidence>
<reference evidence="2 3" key="2">
    <citation type="submission" date="2018-11" db="EMBL/GenBank/DDBJ databases">
        <authorList>
            <consortium name="Pathogen Informatics"/>
        </authorList>
    </citation>
    <scope>NUCLEOTIDE SEQUENCE [LARGE SCALE GENOMIC DNA]</scope>
    <source>
        <strain evidence="2 3">NST_G2</strain>
    </source>
</reference>
<dbReference type="STRING" id="70667.A0A183TBE2"/>